<evidence type="ECO:0000313" key="1">
    <source>
        <dbReference type="EMBL" id="KAK9719663.1"/>
    </source>
</evidence>
<organism evidence="1 2">
    <name type="scientific">Popillia japonica</name>
    <name type="common">Japanese beetle</name>
    <dbReference type="NCBI Taxonomy" id="7064"/>
    <lineage>
        <taxon>Eukaryota</taxon>
        <taxon>Metazoa</taxon>
        <taxon>Ecdysozoa</taxon>
        <taxon>Arthropoda</taxon>
        <taxon>Hexapoda</taxon>
        <taxon>Insecta</taxon>
        <taxon>Pterygota</taxon>
        <taxon>Neoptera</taxon>
        <taxon>Endopterygota</taxon>
        <taxon>Coleoptera</taxon>
        <taxon>Polyphaga</taxon>
        <taxon>Scarabaeiformia</taxon>
        <taxon>Scarabaeidae</taxon>
        <taxon>Rutelinae</taxon>
        <taxon>Popillia</taxon>
    </lineage>
</organism>
<evidence type="ECO:0000313" key="2">
    <source>
        <dbReference type="Proteomes" id="UP001458880"/>
    </source>
</evidence>
<keyword evidence="2" id="KW-1185">Reference proteome</keyword>
<dbReference type="EMBL" id="JASPKY010000217">
    <property type="protein sequence ID" value="KAK9719663.1"/>
    <property type="molecule type" value="Genomic_DNA"/>
</dbReference>
<dbReference type="AlphaFoldDB" id="A0AAW1KJW2"/>
<name>A0AAW1KJW2_POPJA</name>
<dbReference type="Proteomes" id="UP001458880">
    <property type="component" value="Unassembled WGS sequence"/>
</dbReference>
<gene>
    <name evidence="1" type="ORF">QE152_g22555</name>
</gene>
<protein>
    <submittedName>
        <fullName evidence="1">Uncharacterized protein</fullName>
    </submittedName>
</protein>
<reference evidence="1 2" key="1">
    <citation type="journal article" date="2024" name="BMC Genomics">
        <title>De novo assembly and annotation of Popillia japonica's genome with initial clues to its potential as an invasive pest.</title>
        <authorList>
            <person name="Cucini C."/>
            <person name="Boschi S."/>
            <person name="Funari R."/>
            <person name="Cardaioli E."/>
            <person name="Iannotti N."/>
            <person name="Marturano G."/>
            <person name="Paoli F."/>
            <person name="Bruttini M."/>
            <person name="Carapelli A."/>
            <person name="Frati F."/>
            <person name="Nardi F."/>
        </authorList>
    </citation>
    <scope>NUCLEOTIDE SEQUENCE [LARGE SCALE GENOMIC DNA]</scope>
    <source>
        <strain evidence="1">DMR45628</strain>
    </source>
</reference>
<proteinExistence type="predicted"/>
<sequence>MPRYYLNIVAKISSSFKPLSAPALIKGATKQTSRTANFSVVSLRRHIRLVKQRRLRPAQFLTNNTFYSTPNPILLFIRMILGSCGLNNYRYMHKQVAGPTPLQRSDCVRCLSTPSRLVVV</sequence>
<accession>A0AAW1KJW2</accession>
<comment type="caution">
    <text evidence="1">The sequence shown here is derived from an EMBL/GenBank/DDBJ whole genome shotgun (WGS) entry which is preliminary data.</text>
</comment>